<dbReference type="Proteomes" id="UP000500755">
    <property type="component" value="Chromosome"/>
</dbReference>
<evidence type="ECO:0000313" key="4">
    <source>
        <dbReference type="Proteomes" id="UP000500755"/>
    </source>
</evidence>
<dbReference type="Pfam" id="PF00561">
    <property type="entry name" value="Abhydrolase_1"/>
    <property type="match status" value="1"/>
</dbReference>
<proteinExistence type="predicted"/>
<dbReference type="PANTHER" id="PTHR46118">
    <property type="entry name" value="PROTEIN ABHD11"/>
    <property type="match status" value="1"/>
</dbReference>
<accession>A0A858ZUJ7</accession>
<reference evidence="3 4" key="1">
    <citation type="submission" date="2020-05" db="EMBL/GenBank/DDBJ databases">
        <title>Complete genome sequence of Alicycliphilus denitrificans DP3.</title>
        <authorList>
            <person name="Chen X."/>
        </authorList>
    </citation>
    <scope>NUCLEOTIDE SEQUENCE [LARGE SCALE GENOMIC DNA]</scope>
    <source>
        <strain evidence="3 4">DP3</strain>
    </source>
</reference>
<name>A0A858ZUJ7_9BURK</name>
<organism evidence="3 4">
    <name type="scientific">Alicycliphilus denitrificans</name>
    <dbReference type="NCBI Taxonomy" id="179636"/>
    <lineage>
        <taxon>Bacteria</taxon>
        <taxon>Pseudomonadati</taxon>
        <taxon>Pseudomonadota</taxon>
        <taxon>Betaproteobacteria</taxon>
        <taxon>Burkholderiales</taxon>
        <taxon>Comamonadaceae</taxon>
        <taxon>Alicycliphilus</taxon>
    </lineage>
</organism>
<dbReference type="EMBL" id="CP051298">
    <property type="protein sequence ID" value="QKD44131.1"/>
    <property type="molecule type" value="Genomic_DNA"/>
</dbReference>
<evidence type="ECO:0000259" key="2">
    <source>
        <dbReference type="Pfam" id="PF00561"/>
    </source>
</evidence>
<evidence type="ECO:0000256" key="1">
    <source>
        <dbReference type="ARBA" id="ARBA00022801"/>
    </source>
</evidence>
<gene>
    <name evidence="3" type="ORF">HF896_11085</name>
</gene>
<dbReference type="AlphaFoldDB" id="A0A858ZUJ7"/>
<protein>
    <submittedName>
        <fullName evidence="3">Alpha/beta fold hydrolase</fullName>
    </submittedName>
</protein>
<dbReference type="InterPro" id="IPR000073">
    <property type="entry name" value="AB_hydrolase_1"/>
</dbReference>
<feature type="domain" description="AB hydrolase-1" evidence="2">
    <location>
        <begin position="17"/>
        <end position="244"/>
    </location>
</feature>
<dbReference type="GO" id="GO:0016787">
    <property type="term" value="F:hydrolase activity"/>
    <property type="evidence" value="ECO:0007669"/>
    <property type="project" value="UniProtKB-KW"/>
</dbReference>
<dbReference type="PRINTS" id="PR00111">
    <property type="entry name" value="ABHYDROLASE"/>
</dbReference>
<dbReference type="InterPro" id="IPR029058">
    <property type="entry name" value="AB_hydrolase_fold"/>
</dbReference>
<dbReference type="RefSeq" id="WP_013519161.1">
    <property type="nucleotide sequence ID" value="NZ_CP051298.1"/>
</dbReference>
<sequence length="291" mass="31230">MKLSCRDYPGGGDAGAPLVLLHGLFGSAAQWHHIAAPLSARARVLAVDLRNHGLSPHADAMDYSEMAEDLRELLDAQGIARARIAGHSMGGKVAMAFALLHPRRTEALAVLDMAPATYHDHFSALVCAALRLDLAAARSREDAGRQLERFVPSARLRAMLLQNLAWRDGHLAWRIHWLGIGGSMPQLLGFAPGVLRSSSAVEALFVRGGTSNYVLPRHENTIRRLFPRSRIVELAQAGHWLHADQPAALVQLLAEWMEGPATGVPPACLVSSIPGPAQAASGSMFEPRAGA</sequence>
<dbReference type="Gene3D" id="3.40.50.1820">
    <property type="entry name" value="alpha/beta hydrolase"/>
    <property type="match status" value="1"/>
</dbReference>
<dbReference type="SUPFAM" id="SSF53474">
    <property type="entry name" value="alpha/beta-Hydrolases"/>
    <property type="match status" value="1"/>
</dbReference>
<keyword evidence="1 3" id="KW-0378">Hydrolase</keyword>
<evidence type="ECO:0000313" key="3">
    <source>
        <dbReference type="EMBL" id="QKD44131.1"/>
    </source>
</evidence>
<dbReference type="PANTHER" id="PTHR46118:SF4">
    <property type="entry name" value="PROTEIN ABHD11"/>
    <property type="match status" value="1"/>
</dbReference>
<dbReference type="OMA" id="FLGMSDN"/>